<evidence type="ECO:0000313" key="2">
    <source>
        <dbReference type="Proteomes" id="UP000007151"/>
    </source>
</evidence>
<keyword evidence="2" id="KW-1185">Reference proteome</keyword>
<dbReference type="EMBL" id="AGBW02011687">
    <property type="protein sequence ID" value="OWR46307.1"/>
    <property type="molecule type" value="Genomic_DNA"/>
</dbReference>
<proteinExistence type="predicted"/>
<dbReference type="AlphaFoldDB" id="A0A212EXX0"/>
<protein>
    <submittedName>
        <fullName evidence="1">Uncharacterized protein</fullName>
    </submittedName>
</protein>
<name>A0A212EXX0_DANPL</name>
<reference evidence="1 2" key="1">
    <citation type="journal article" date="2011" name="Cell">
        <title>The monarch butterfly genome yields insights into long-distance migration.</title>
        <authorList>
            <person name="Zhan S."/>
            <person name="Merlin C."/>
            <person name="Boore J.L."/>
            <person name="Reppert S.M."/>
        </authorList>
    </citation>
    <scope>NUCLEOTIDE SEQUENCE [LARGE SCALE GENOMIC DNA]</scope>
    <source>
        <strain evidence="1">F-2</strain>
    </source>
</reference>
<comment type="caution">
    <text evidence="1">The sequence shown here is derived from an EMBL/GenBank/DDBJ whole genome shotgun (WGS) entry which is preliminary data.</text>
</comment>
<dbReference type="Proteomes" id="UP000007151">
    <property type="component" value="Unassembled WGS sequence"/>
</dbReference>
<accession>A0A212EXX0</accession>
<dbReference type="InParanoid" id="A0A212EXX0"/>
<dbReference type="KEGG" id="dpl:KGM_202481"/>
<sequence length="145" mass="16922">MILKWHYGPKIAFWNSISDTNERTSKMCRHAFQIVVVYLLIQETLHIKVKAKISQFRPSVAWWPCSLLLMVNTRARTTVSQNNKTTLKKFKELCLKNLCNQKKIVADEEGNKNQLLHKGRWTNDGSVFCVELEMELIVKDREGDN</sequence>
<organism evidence="1 2">
    <name type="scientific">Danaus plexippus plexippus</name>
    <dbReference type="NCBI Taxonomy" id="278856"/>
    <lineage>
        <taxon>Eukaryota</taxon>
        <taxon>Metazoa</taxon>
        <taxon>Ecdysozoa</taxon>
        <taxon>Arthropoda</taxon>
        <taxon>Hexapoda</taxon>
        <taxon>Insecta</taxon>
        <taxon>Pterygota</taxon>
        <taxon>Neoptera</taxon>
        <taxon>Endopterygota</taxon>
        <taxon>Lepidoptera</taxon>
        <taxon>Glossata</taxon>
        <taxon>Ditrysia</taxon>
        <taxon>Papilionoidea</taxon>
        <taxon>Nymphalidae</taxon>
        <taxon>Danainae</taxon>
        <taxon>Danaini</taxon>
        <taxon>Danaina</taxon>
        <taxon>Danaus</taxon>
        <taxon>Danaus</taxon>
    </lineage>
</organism>
<evidence type="ECO:0000313" key="1">
    <source>
        <dbReference type="EMBL" id="OWR46307.1"/>
    </source>
</evidence>
<gene>
    <name evidence="1" type="ORF">KGM_202481</name>
</gene>